<dbReference type="EC" id="4.2.1.17" evidence="2"/>
<dbReference type="InterPro" id="IPR029045">
    <property type="entry name" value="ClpP/crotonase-like_dom_sf"/>
</dbReference>
<dbReference type="InterPro" id="IPR014748">
    <property type="entry name" value="Enoyl-CoA_hydra_C"/>
</dbReference>
<keyword evidence="2" id="KW-0456">Lyase</keyword>
<evidence type="ECO:0000256" key="1">
    <source>
        <dbReference type="ARBA" id="ARBA00005254"/>
    </source>
</evidence>
<dbReference type="Proteomes" id="UP000448867">
    <property type="component" value="Unassembled WGS sequence"/>
</dbReference>
<keyword evidence="3" id="KW-1185">Reference proteome</keyword>
<organism evidence="2 3">
    <name type="scientific">Metabacillus lacus</name>
    <dbReference type="NCBI Taxonomy" id="1983721"/>
    <lineage>
        <taxon>Bacteria</taxon>
        <taxon>Bacillati</taxon>
        <taxon>Bacillota</taxon>
        <taxon>Bacilli</taxon>
        <taxon>Bacillales</taxon>
        <taxon>Bacillaceae</taxon>
        <taxon>Metabacillus</taxon>
    </lineage>
</organism>
<dbReference type="SUPFAM" id="SSF52096">
    <property type="entry name" value="ClpP/crotonase"/>
    <property type="match status" value="1"/>
</dbReference>
<name>A0A7X2IX73_9BACI</name>
<comment type="similarity">
    <text evidence="1">Belongs to the enoyl-CoA hydratase/isomerase family.</text>
</comment>
<dbReference type="Gene3D" id="3.90.226.10">
    <property type="entry name" value="2-enoyl-CoA Hydratase, Chain A, domain 1"/>
    <property type="match status" value="1"/>
</dbReference>
<proteinExistence type="inferred from homology"/>
<comment type="caution">
    <text evidence="2">The sequence shown here is derived from an EMBL/GenBank/DDBJ whole genome shotgun (WGS) entry which is preliminary data.</text>
</comment>
<dbReference type="EMBL" id="WKKI01000005">
    <property type="protein sequence ID" value="MRX71476.1"/>
    <property type="molecule type" value="Genomic_DNA"/>
</dbReference>
<protein>
    <submittedName>
        <fullName evidence="2">Enoyl-CoA hydratase</fullName>
        <ecNumber evidence="2">4.2.1.17</ecNumber>
    </submittedName>
</protein>
<sequence>MGTVNLTIQERTARLELNRPEVLNAMDENMLRELKKALDEINGSSAEVVIISGSGRGFSAGGDIKTMLSSADEGAFFEIMDVISDIILTLYTMPKLVISAIHGPAAGLGLSFALAADYIAAHEQSVLAMNFIGIGLIPDGGGHYFLEKRAGEARAKQLIWSGEKLDAAGAKHAGLIDEIVQGDMVSAIEDLAGSWLKKPVKAMIETKSIYTAANKERLLDMLAREKEGQYKMRQTLDHQEGISSFIEKRQPVFTGK</sequence>
<dbReference type="AlphaFoldDB" id="A0A7X2IX73"/>
<evidence type="ECO:0000313" key="2">
    <source>
        <dbReference type="EMBL" id="MRX71476.1"/>
    </source>
</evidence>
<dbReference type="InterPro" id="IPR001753">
    <property type="entry name" value="Enoyl-CoA_hydra/iso"/>
</dbReference>
<dbReference type="OrthoDB" id="9775794at2"/>
<dbReference type="Pfam" id="PF00378">
    <property type="entry name" value="ECH_1"/>
    <property type="match status" value="1"/>
</dbReference>
<dbReference type="PANTHER" id="PTHR43459:SF1">
    <property type="entry name" value="EG:BACN32G11.4 PROTEIN"/>
    <property type="match status" value="1"/>
</dbReference>
<reference evidence="2 3" key="1">
    <citation type="submission" date="2019-11" db="EMBL/GenBank/DDBJ databases">
        <title>Bacillus lacus genome.</title>
        <authorList>
            <person name="Allen C.J."/>
            <person name="Newman J.D."/>
        </authorList>
    </citation>
    <scope>NUCLEOTIDE SEQUENCE [LARGE SCALE GENOMIC DNA]</scope>
    <source>
        <strain evidence="2 3">KCTC 33946</strain>
    </source>
</reference>
<evidence type="ECO:0000313" key="3">
    <source>
        <dbReference type="Proteomes" id="UP000448867"/>
    </source>
</evidence>
<gene>
    <name evidence="2" type="ORF">GJU40_04715</name>
</gene>
<accession>A0A7X2IX73</accession>
<dbReference type="GO" id="GO:0004300">
    <property type="term" value="F:enoyl-CoA hydratase activity"/>
    <property type="evidence" value="ECO:0007669"/>
    <property type="project" value="UniProtKB-EC"/>
</dbReference>
<dbReference type="CDD" id="cd06558">
    <property type="entry name" value="crotonase-like"/>
    <property type="match status" value="1"/>
</dbReference>
<dbReference type="Gene3D" id="1.10.12.10">
    <property type="entry name" value="Lyase 2-enoyl-coa Hydratase, Chain A, domain 2"/>
    <property type="match status" value="1"/>
</dbReference>
<dbReference type="PANTHER" id="PTHR43459">
    <property type="entry name" value="ENOYL-COA HYDRATASE"/>
    <property type="match status" value="1"/>
</dbReference>
<dbReference type="NCBIfam" id="NF005804">
    <property type="entry name" value="PRK07659.1"/>
    <property type="match status" value="1"/>
</dbReference>